<organism evidence="3 4">
    <name type="scientific">Arcticibacter pallidicorallinus</name>
    <dbReference type="NCBI Taxonomy" id="1259464"/>
    <lineage>
        <taxon>Bacteria</taxon>
        <taxon>Pseudomonadati</taxon>
        <taxon>Bacteroidota</taxon>
        <taxon>Sphingobacteriia</taxon>
        <taxon>Sphingobacteriales</taxon>
        <taxon>Sphingobacteriaceae</taxon>
        <taxon>Arcticibacter</taxon>
    </lineage>
</organism>
<dbReference type="PROSITE" id="PS51301">
    <property type="entry name" value="KILA_N"/>
    <property type="match status" value="1"/>
</dbReference>
<sequence length="298" mass="34381">MSKLNIEGIEINVESKQDIDYISLTDMAKSQHENIIITKWLSLKNTIEYLGEWEAMYNADFNYTEFGIIKNTAGGNNFVLSVKEWIERTNAIGITAKAGRYGGTYAHKDIAFQFGMWISPRFQLLLVKEFQRLKEEENKRLGSEWDYRRFLSKTNYKIHTDAIKEHVLPKLNVSKDKEWLVYASEADILNVALFGMTAKQWKETNPEAALKNLNLRDLADAHQLLVLSNLESLNAGMIQAGTDKYQRLLTLRKNAEFQLDSLRKSSYTLEKIQSPFKKQGNAIEQNQRSTKKIDKSKD</sequence>
<dbReference type="InterPro" id="IPR017880">
    <property type="entry name" value="KilA_N"/>
</dbReference>
<dbReference type="EMBL" id="PVTH01000007">
    <property type="protein sequence ID" value="PRY51490.1"/>
    <property type="molecule type" value="Genomic_DNA"/>
</dbReference>
<evidence type="ECO:0000313" key="3">
    <source>
        <dbReference type="EMBL" id="PRY51490.1"/>
    </source>
</evidence>
<feature type="domain" description="KilA-N" evidence="2">
    <location>
        <begin position="1"/>
        <end position="133"/>
    </location>
</feature>
<reference evidence="3 4" key="1">
    <citation type="submission" date="2018-03" db="EMBL/GenBank/DDBJ databases">
        <title>Genomic Encyclopedia of Type Strains, Phase III (KMG-III): the genomes of soil and plant-associated and newly described type strains.</title>
        <authorList>
            <person name="Whitman W."/>
        </authorList>
    </citation>
    <scope>NUCLEOTIDE SEQUENCE [LARGE SCALE GENOMIC DNA]</scope>
    <source>
        <strain evidence="3 4">CGMCC 1.9313</strain>
    </source>
</reference>
<name>A0A2T0U0P3_9SPHI</name>
<dbReference type="Pfam" id="PF04383">
    <property type="entry name" value="KilA-N"/>
    <property type="match status" value="1"/>
</dbReference>
<dbReference type="SMART" id="SM01252">
    <property type="entry name" value="KilA-N"/>
    <property type="match status" value="1"/>
</dbReference>
<dbReference type="AlphaFoldDB" id="A0A2T0U0P3"/>
<dbReference type="InterPro" id="IPR018004">
    <property type="entry name" value="KilA/APSES_HTH"/>
</dbReference>
<protein>
    <submittedName>
        <fullName evidence="3">KilA domain-containing protein</fullName>
    </submittedName>
</protein>
<accession>A0A2T0U0P3</accession>
<dbReference type="RefSeq" id="WP_106293784.1">
    <property type="nucleotide sequence ID" value="NZ_PVTH01000007.1"/>
</dbReference>
<feature type="region of interest" description="Disordered" evidence="1">
    <location>
        <begin position="277"/>
        <end position="298"/>
    </location>
</feature>
<keyword evidence="4" id="KW-1185">Reference proteome</keyword>
<evidence type="ECO:0000313" key="4">
    <source>
        <dbReference type="Proteomes" id="UP000238034"/>
    </source>
</evidence>
<gene>
    <name evidence="3" type="ORF">B0I27_10775</name>
</gene>
<dbReference type="OrthoDB" id="9810290at2"/>
<evidence type="ECO:0000256" key="1">
    <source>
        <dbReference type="SAM" id="MobiDB-lite"/>
    </source>
</evidence>
<comment type="caution">
    <text evidence="3">The sequence shown here is derived from an EMBL/GenBank/DDBJ whole genome shotgun (WGS) entry which is preliminary data.</text>
</comment>
<proteinExistence type="predicted"/>
<dbReference type="Proteomes" id="UP000238034">
    <property type="component" value="Unassembled WGS sequence"/>
</dbReference>
<evidence type="ECO:0000259" key="2">
    <source>
        <dbReference type="PROSITE" id="PS51301"/>
    </source>
</evidence>